<dbReference type="PANTHER" id="PTHR32309:SF13">
    <property type="entry name" value="FERRIC ENTEROBACTIN TRANSPORT PROTEIN FEPE"/>
    <property type="match status" value="1"/>
</dbReference>
<sequence>MDRLQTAIEKAREQRAEVLKQRPTNGPLTDVGFLPETVEHLPSREEIWQGLQSVDMTARALRDLRLMSNQGGSQSVPYDLLRTRVLHQARQNGWRHIGIVSPTAACGKTTAAANLAFAFSHQPEVRMLLLDLDLRRPRLAGMMGQKIETGMEDVLLGRVPFTEHARRMGNNVAIGFNNGASERPSELLQSIQTEERIAEITEQFDPDLVLIDLPPMMSTDDNFGFLSKVDAVLLMVAAEESSNEQIEVALRQLGELTTVMGIVLNKCRHTGGAYGYDSKYYYS</sequence>
<dbReference type="SUPFAM" id="SSF52540">
    <property type="entry name" value="P-loop containing nucleoside triphosphate hydrolases"/>
    <property type="match status" value="1"/>
</dbReference>
<dbReference type="OrthoDB" id="9775724at2"/>
<dbReference type="AlphaFoldDB" id="A0A1G9FY29"/>
<evidence type="ECO:0000313" key="2">
    <source>
        <dbReference type="EMBL" id="SDK93300.1"/>
    </source>
</evidence>
<accession>A0A1G9FY29</accession>
<evidence type="ECO:0000259" key="1">
    <source>
        <dbReference type="Pfam" id="PF13614"/>
    </source>
</evidence>
<dbReference type="STRING" id="571298.SAMN04488026_106013"/>
<keyword evidence="3" id="KW-1185">Reference proteome</keyword>
<feature type="domain" description="AAA" evidence="1">
    <location>
        <begin position="105"/>
        <end position="256"/>
    </location>
</feature>
<dbReference type="InterPro" id="IPR027417">
    <property type="entry name" value="P-loop_NTPase"/>
</dbReference>
<reference evidence="2 3" key="1">
    <citation type="submission" date="2016-10" db="EMBL/GenBank/DDBJ databases">
        <authorList>
            <person name="de Groot N.N."/>
        </authorList>
    </citation>
    <scope>NUCLEOTIDE SEQUENCE [LARGE SCALE GENOMIC DNA]</scope>
    <source>
        <strain evidence="2 3">DSM 25294</strain>
    </source>
</reference>
<dbReference type="RefSeq" id="WP_093161901.1">
    <property type="nucleotide sequence ID" value="NZ_FNEK01000060.1"/>
</dbReference>
<dbReference type="GO" id="GO:0005886">
    <property type="term" value="C:plasma membrane"/>
    <property type="evidence" value="ECO:0007669"/>
    <property type="project" value="TreeGrafter"/>
</dbReference>
<proteinExistence type="predicted"/>
<dbReference type="Gene3D" id="3.40.50.300">
    <property type="entry name" value="P-loop containing nucleotide triphosphate hydrolases"/>
    <property type="match status" value="1"/>
</dbReference>
<dbReference type="Proteomes" id="UP000199382">
    <property type="component" value="Unassembled WGS sequence"/>
</dbReference>
<dbReference type="InterPro" id="IPR050445">
    <property type="entry name" value="Bact_polysacc_biosynth/exp"/>
</dbReference>
<organism evidence="2 3">
    <name type="scientific">Aliiruegeria lutimaris</name>
    <dbReference type="NCBI Taxonomy" id="571298"/>
    <lineage>
        <taxon>Bacteria</taxon>
        <taxon>Pseudomonadati</taxon>
        <taxon>Pseudomonadota</taxon>
        <taxon>Alphaproteobacteria</taxon>
        <taxon>Rhodobacterales</taxon>
        <taxon>Roseobacteraceae</taxon>
        <taxon>Aliiruegeria</taxon>
    </lineage>
</organism>
<dbReference type="Pfam" id="PF13614">
    <property type="entry name" value="AAA_31"/>
    <property type="match status" value="1"/>
</dbReference>
<gene>
    <name evidence="2" type="ORF">SAMN04488026_106013</name>
</gene>
<dbReference type="PANTHER" id="PTHR32309">
    <property type="entry name" value="TYROSINE-PROTEIN KINASE"/>
    <property type="match status" value="1"/>
</dbReference>
<dbReference type="GO" id="GO:0004713">
    <property type="term" value="F:protein tyrosine kinase activity"/>
    <property type="evidence" value="ECO:0007669"/>
    <property type="project" value="TreeGrafter"/>
</dbReference>
<dbReference type="EMBL" id="FNEK01000060">
    <property type="protein sequence ID" value="SDK93300.1"/>
    <property type="molecule type" value="Genomic_DNA"/>
</dbReference>
<evidence type="ECO:0000313" key="3">
    <source>
        <dbReference type="Proteomes" id="UP000199382"/>
    </source>
</evidence>
<name>A0A1G9FY29_9RHOB</name>
<dbReference type="InterPro" id="IPR025669">
    <property type="entry name" value="AAA_dom"/>
</dbReference>
<protein>
    <submittedName>
        <fullName evidence="2">Chromosome partitioning ATPase, Mrp family, contains Fe-S cluster</fullName>
    </submittedName>
</protein>